<dbReference type="GO" id="GO:0016020">
    <property type="term" value="C:membrane"/>
    <property type="evidence" value="ECO:0007669"/>
    <property type="project" value="UniProtKB-SubCell"/>
</dbReference>
<gene>
    <name evidence="6" type="ORF">LTR78_007278</name>
</gene>
<evidence type="ECO:0000256" key="5">
    <source>
        <dbReference type="SAM" id="Phobius"/>
    </source>
</evidence>
<dbReference type="PANTHER" id="PTHR13259">
    <property type="entry name" value="BLADDER CANCER 10 KD PROTEIN HOMOLOG"/>
    <property type="match status" value="1"/>
</dbReference>
<dbReference type="EMBL" id="JAUTXT010000029">
    <property type="protein sequence ID" value="KAK3672925.1"/>
    <property type="molecule type" value="Genomic_DNA"/>
</dbReference>
<dbReference type="Proteomes" id="UP001274830">
    <property type="component" value="Unassembled WGS sequence"/>
</dbReference>
<feature type="transmembrane region" description="Helical" evidence="5">
    <location>
        <begin position="20"/>
        <end position="42"/>
    </location>
</feature>
<keyword evidence="3 5" id="KW-1133">Transmembrane helix</keyword>
<keyword evidence="7" id="KW-1185">Reference proteome</keyword>
<keyword evidence="2 5" id="KW-0812">Transmembrane</keyword>
<dbReference type="PANTHER" id="PTHR13259:SF1">
    <property type="entry name" value="BLADDER CANCER-ASSOCIATED PROTEIN"/>
    <property type="match status" value="1"/>
</dbReference>
<sequence length="173" mass="18928">MVRFVEDRMKDLADLAQYCLRVWLPLLVFMTGASPVYIILFLTGAYALQRPCMYCSALLILIVFSLFDFKADWFEPRWRPSIEQTLSASETLSSLVSGNGTITDAVLETASLAVSAINGTGGSLASAAIDGVKRRMGGETVSVNASKSGFAWLKGILETRQIRLPCVDVIIRL</sequence>
<evidence type="ECO:0000256" key="4">
    <source>
        <dbReference type="ARBA" id="ARBA00023136"/>
    </source>
</evidence>
<evidence type="ECO:0000313" key="6">
    <source>
        <dbReference type="EMBL" id="KAK3672925.1"/>
    </source>
</evidence>
<evidence type="ECO:0000256" key="3">
    <source>
        <dbReference type="ARBA" id="ARBA00022989"/>
    </source>
</evidence>
<reference evidence="6" key="1">
    <citation type="submission" date="2023-07" db="EMBL/GenBank/DDBJ databases">
        <title>Black Yeasts Isolated from many extreme environments.</title>
        <authorList>
            <person name="Coleine C."/>
            <person name="Stajich J.E."/>
            <person name="Selbmann L."/>
        </authorList>
    </citation>
    <scope>NUCLEOTIDE SEQUENCE</scope>
    <source>
        <strain evidence="6">CCFEE 5485</strain>
    </source>
</reference>
<dbReference type="SMART" id="SM01396">
    <property type="entry name" value="BC10"/>
    <property type="match status" value="1"/>
</dbReference>
<keyword evidence="4 5" id="KW-0472">Membrane</keyword>
<organism evidence="6 7">
    <name type="scientific">Recurvomyces mirabilis</name>
    <dbReference type="NCBI Taxonomy" id="574656"/>
    <lineage>
        <taxon>Eukaryota</taxon>
        <taxon>Fungi</taxon>
        <taxon>Dikarya</taxon>
        <taxon>Ascomycota</taxon>
        <taxon>Pezizomycotina</taxon>
        <taxon>Dothideomycetes</taxon>
        <taxon>Dothideomycetidae</taxon>
        <taxon>Mycosphaerellales</taxon>
        <taxon>Teratosphaeriaceae</taxon>
        <taxon>Recurvomyces</taxon>
    </lineage>
</organism>
<feature type="transmembrane region" description="Helical" evidence="5">
    <location>
        <begin position="48"/>
        <end position="69"/>
    </location>
</feature>
<dbReference type="InterPro" id="IPR009598">
    <property type="entry name" value="BCALP"/>
</dbReference>
<evidence type="ECO:0000256" key="2">
    <source>
        <dbReference type="ARBA" id="ARBA00022692"/>
    </source>
</evidence>
<evidence type="ECO:0000256" key="1">
    <source>
        <dbReference type="ARBA" id="ARBA00004370"/>
    </source>
</evidence>
<name>A0AAE0WJM4_9PEZI</name>
<comment type="subcellular location">
    <subcellularLocation>
        <location evidence="1">Membrane</location>
    </subcellularLocation>
</comment>
<dbReference type="Pfam" id="PF06726">
    <property type="entry name" value="BC10"/>
    <property type="match status" value="1"/>
</dbReference>
<protein>
    <submittedName>
        <fullName evidence="6">Uncharacterized protein</fullName>
    </submittedName>
</protein>
<evidence type="ECO:0000313" key="7">
    <source>
        <dbReference type="Proteomes" id="UP001274830"/>
    </source>
</evidence>
<comment type="caution">
    <text evidence="6">The sequence shown here is derived from an EMBL/GenBank/DDBJ whole genome shotgun (WGS) entry which is preliminary data.</text>
</comment>
<proteinExistence type="predicted"/>
<accession>A0AAE0WJM4</accession>
<dbReference type="AlphaFoldDB" id="A0AAE0WJM4"/>